<reference evidence="1" key="1">
    <citation type="submission" date="2016-04" db="EMBL/GenBank/DDBJ databases">
        <authorList>
            <person name="Nguyen H.D."/>
            <person name="Samba Siva P."/>
            <person name="Cullis J."/>
            <person name="Levesque C.A."/>
            <person name="Hambleton S."/>
        </authorList>
    </citation>
    <scope>NUCLEOTIDE SEQUENCE</scope>
    <source>
        <strain evidence="1">DAOMC 236422</strain>
    </source>
</reference>
<sequence length="148" mass="16309">MANYGSLRGRGILFASSSKRIVSMPQGYHGNIRTSRCPSTPSPTTRSPTIPSAMAFHIWTVLATRLRENNILFSPALLSDQHRFLDSISTHPQAVGIWTALLDQPLRVPDQDINKVLQLDAARTSDLPANDGIHGFYLRSFPIKVGQA</sequence>
<dbReference type="AlphaFoldDB" id="A0A8X7T1D5"/>
<protein>
    <submittedName>
        <fullName evidence="1">Uncharacterized protein</fullName>
    </submittedName>
</protein>
<name>A0A8X7T1D5_9BASI</name>
<reference evidence="1" key="2">
    <citation type="journal article" date="2019" name="IMA Fungus">
        <title>Genome sequencing and comparison of five Tilletia species to identify candidate genes for the detection of regulated species infecting wheat.</title>
        <authorList>
            <person name="Nguyen H.D.T."/>
            <person name="Sultana T."/>
            <person name="Kesanakurti P."/>
            <person name="Hambleton S."/>
        </authorList>
    </citation>
    <scope>NUCLEOTIDE SEQUENCE</scope>
    <source>
        <strain evidence="1">DAOMC 236422</strain>
    </source>
</reference>
<evidence type="ECO:0000313" key="2">
    <source>
        <dbReference type="Proteomes" id="UP000078113"/>
    </source>
</evidence>
<gene>
    <name evidence="1" type="ORF">A4X09_0g7709</name>
</gene>
<dbReference type="Proteomes" id="UP000078113">
    <property type="component" value="Unassembled WGS sequence"/>
</dbReference>
<organism evidence="1 2">
    <name type="scientific">Tilletia walkeri</name>
    <dbReference type="NCBI Taxonomy" id="117179"/>
    <lineage>
        <taxon>Eukaryota</taxon>
        <taxon>Fungi</taxon>
        <taxon>Dikarya</taxon>
        <taxon>Basidiomycota</taxon>
        <taxon>Ustilaginomycotina</taxon>
        <taxon>Exobasidiomycetes</taxon>
        <taxon>Tilletiales</taxon>
        <taxon>Tilletiaceae</taxon>
        <taxon>Tilletia</taxon>
    </lineage>
</organism>
<comment type="caution">
    <text evidence="1">The sequence shown here is derived from an EMBL/GenBank/DDBJ whole genome shotgun (WGS) entry which is preliminary data.</text>
</comment>
<accession>A0A8X7T1D5</accession>
<proteinExistence type="predicted"/>
<dbReference type="EMBL" id="LWDG02001059">
    <property type="protein sequence ID" value="KAE8261135.1"/>
    <property type="molecule type" value="Genomic_DNA"/>
</dbReference>
<keyword evidence="2" id="KW-1185">Reference proteome</keyword>
<evidence type="ECO:0000313" key="1">
    <source>
        <dbReference type="EMBL" id="KAE8261135.1"/>
    </source>
</evidence>